<gene>
    <name evidence="2" type="ORF">BU26DRAFT_2564</name>
</gene>
<dbReference type="RefSeq" id="XP_033690558.1">
    <property type="nucleotide sequence ID" value="XM_033821206.1"/>
</dbReference>
<feature type="region of interest" description="Disordered" evidence="1">
    <location>
        <begin position="41"/>
        <end position="72"/>
    </location>
</feature>
<dbReference type="Proteomes" id="UP000800094">
    <property type="component" value="Unassembled WGS sequence"/>
</dbReference>
<keyword evidence="3" id="KW-1185">Reference proteome</keyword>
<accession>A0A6A6IYQ5</accession>
<dbReference type="AlphaFoldDB" id="A0A6A6IYQ5"/>
<evidence type="ECO:0000256" key="1">
    <source>
        <dbReference type="SAM" id="MobiDB-lite"/>
    </source>
</evidence>
<dbReference type="EMBL" id="ML987189">
    <property type="protein sequence ID" value="KAF2255554.1"/>
    <property type="molecule type" value="Genomic_DNA"/>
</dbReference>
<name>A0A6A6IYQ5_9PLEO</name>
<protein>
    <submittedName>
        <fullName evidence="2">Uncharacterized protein</fullName>
    </submittedName>
</protein>
<organism evidence="2 3">
    <name type="scientific">Trematosphaeria pertusa</name>
    <dbReference type="NCBI Taxonomy" id="390896"/>
    <lineage>
        <taxon>Eukaryota</taxon>
        <taxon>Fungi</taxon>
        <taxon>Dikarya</taxon>
        <taxon>Ascomycota</taxon>
        <taxon>Pezizomycotina</taxon>
        <taxon>Dothideomycetes</taxon>
        <taxon>Pleosporomycetidae</taxon>
        <taxon>Pleosporales</taxon>
        <taxon>Massarineae</taxon>
        <taxon>Trematosphaeriaceae</taxon>
        <taxon>Trematosphaeria</taxon>
    </lineage>
</organism>
<dbReference type="GeneID" id="54574536"/>
<proteinExistence type="predicted"/>
<evidence type="ECO:0000313" key="2">
    <source>
        <dbReference type="EMBL" id="KAF2255554.1"/>
    </source>
</evidence>
<reference evidence="2" key="1">
    <citation type="journal article" date="2020" name="Stud. Mycol.">
        <title>101 Dothideomycetes genomes: a test case for predicting lifestyles and emergence of pathogens.</title>
        <authorList>
            <person name="Haridas S."/>
            <person name="Albert R."/>
            <person name="Binder M."/>
            <person name="Bloem J."/>
            <person name="Labutti K."/>
            <person name="Salamov A."/>
            <person name="Andreopoulos B."/>
            <person name="Baker S."/>
            <person name="Barry K."/>
            <person name="Bills G."/>
            <person name="Bluhm B."/>
            <person name="Cannon C."/>
            <person name="Castanera R."/>
            <person name="Culley D."/>
            <person name="Daum C."/>
            <person name="Ezra D."/>
            <person name="Gonzalez J."/>
            <person name="Henrissat B."/>
            <person name="Kuo A."/>
            <person name="Liang C."/>
            <person name="Lipzen A."/>
            <person name="Lutzoni F."/>
            <person name="Magnuson J."/>
            <person name="Mondo S."/>
            <person name="Nolan M."/>
            <person name="Ohm R."/>
            <person name="Pangilinan J."/>
            <person name="Park H.-J."/>
            <person name="Ramirez L."/>
            <person name="Alfaro M."/>
            <person name="Sun H."/>
            <person name="Tritt A."/>
            <person name="Yoshinaga Y."/>
            <person name="Zwiers L.-H."/>
            <person name="Turgeon B."/>
            <person name="Goodwin S."/>
            <person name="Spatafora J."/>
            <person name="Crous P."/>
            <person name="Grigoriev I."/>
        </authorList>
    </citation>
    <scope>NUCLEOTIDE SEQUENCE</scope>
    <source>
        <strain evidence="2">CBS 122368</strain>
    </source>
</reference>
<sequence>MKCLVLRLLSTRPSGALNRPRALWRGCRMSLLRSWAVPRPGTRSLLMPTGPQRRPRRAGTRRRRFKGRRWRTRPTFAHTGACHWPARPPKERSGCS</sequence>
<feature type="compositionally biased region" description="Basic residues" evidence="1">
    <location>
        <begin position="53"/>
        <end position="72"/>
    </location>
</feature>
<evidence type="ECO:0000313" key="3">
    <source>
        <dbReference type="Proteomes" id="UP000800094"/>
    </source>
</evidence>